<feature type="compositionally biased region" description="Acidic residues" evidence="1">
    <location>
        <begin position="40"/>
        <end position="59"/>
    </location>
</feature>
<dbReference type="Proteomes" id="UP000297866">
    <property type="component" value="Unassembled WGS sequence"/>
</dbReference>
<feature type="region of interest" description="Disordered" evidence="1">
    <location>
        <begin position="1"/>
        <end position="59"/>
    </location>
</feature>
<comment type="caution">
    <text evidence="2">The sequence shown here is derived from an EMBL/GenBank/DDBJ whole genome shotgun (WGS) entry which is preliminary data.</text>
</comment>
<evidence type="ECO:0000313" key="3">
    <source>
        <dbReference type="Proteomes" id="UP000297866"/>
    </source>
</evidence>
<dbReference type="EMBL" id="SOEZ01000046">
    <property type="protein sequence ID" value="TFB50380.1"/>
    <property type="molecule type" value="Genomic_DNA"/>
</dbReference>
<protein>
    <submittedName>
        <fullName evidence="2">Uncharacterized protein</fullName>
    </submittedName>
</protein>
<dbReference type="OrthoDB" id="9429774at2"/>
<name>A0A4R8UGL2_9MICO</name>
<evidence type="ECO:0000256" key="1">
    <source>
        <dbReference type="SAM" id="MobiDB-lite"/>
    </source>
</evidence>
<keyword evidence="3" id="KW-1185">Reference proteome</keyword>
<dbReference type="RefSeq" id="WP_134490445.1">
    <property type="nucleotide sequence ID" value="NZ_SOEZ01000046.1"/>
</dbReference>
<dbReference type="AlphaFoldDB" id="A0A4R8UGL2"/>
<reference evidence="2 3" key="1">
    <citation type="submission" date="2019-03" db="EMBL/GenBank/DDBJ databases">
        <title>Genomics of glacier-inhabiting Cryobacterium strains.</title>
        <authorList>
            <person name="Liu Q."/>
            <person name="Xin Y.-H."/>
        </authorList>
    </citation>
    <scope>NUCLEOTIDE SEQUENCE [LARGE SCALE GENOMIC DNA]</scope>
    <source>
        <strain evidence="2 3">Sr47</strain>
    </source>
</reference>
<proteinExistence type="predicted"/>
<gene>
    <name evidence="2" type="ORF">E3O23_09545</name>
</gene>
<sequence>MSDDKTNPSAQPGADTPVGDMTEEGETELGPYPSLTNVENWEESDIESAAGDEAEELPE</sequence>
<organism evidence="2 3">
    <name type="scientific">Cryobacterium tagatosivorans</name>
    <dbReference type="NCBI Taxonomy" id="1259199"/>
    <lineage>
        <taxon>Bacteria</taxon>
        <taxon>Bacillati</taxon>
        <taxon>Actinomycetota</taxon>
        <taxon>Actinomycetes</taxon>
        <taxon>Micrococcales</taxon>
        <taxon>Microbacteriaceae</taxon>
        <taxon>Cryobacterium</taxon>
    </lineage>
</organism>
<evidence type="ECO:0000313" key="2">
    <source>
        <dbReference type="EMBL" id="TFB50380.1"/>
    </source>
</evidence>
<accession>A0A4R8UGL2</accession>